<keyword evidence="1" id="KW-0479">Metal-binding</keyword>
<dbReference type="PANTHER" id="PTHR42970:SF1">
    <property type="entry name" value="PECTATE LYASE C-RELATED"/>
    <property type="match status" value="1"/>
</dbReference>
<comment type="caution">
    <text evidence="3">The sequence shown here is derived from an EMBL/GenBank/DDBJ whole genome shotgun (WGS) entry which is preliminary data.</text>
</comment>
<dbReference type="PANTHER" id="PTHR42970">
    <property type="entry name" value="PECTATE LYASE C-RELATED"/>
    <property type="match status" value="1"/>
</dbReference>
<dbReference type="InterPro" id="IPR012334">
    <property type="entry name" value="Pectin_lyas_fold"/>
</dbReference>
<organism evidence="3 4">
    <name type="scientific">Arcticibacter svalbardensis MN12-7</name>
    <dbReference type="NCBI Taxonomy" id="1150600"/>
    <lineage>
        <taxon>Bacteria</taxon>
        <taxon>Pseudomonadati</taxon>
        <taxon>Bacteroidota</taxon>
        <taxon>Sphingobacteriia</taxon>
        <taxon>Sphingobacteriales</taxon>
        <taxon>Sphingobacteriaceae</taxon>
        <taxon>Arcticibacter</taxon>
    </lineage>
</organism>
<dbReference type="EMBL" id="AQPN01000116">
    <property type="protein sequence ID" value="EOR93362.1"/>
    <property type="molecule type" value="Genomic_DNA"/>
</dbReference>
<evidence type="ECO:0000256" key="1">
    <source>
        <dbReference type="ARBA" id="ARBA00022723"/>
    </source>
</evidence>
<dbReference type="AlphaFoldDB" id="R9GNE0"/>
<dbReference type="GO" id="GO:0046872">
    <property type="term" value="F:metal ion binding"/>
    <property type="evidence" value="ECO:0007669"/>
    <property type="project" value="UniProtKB-KW"/>
</dbReference>
<protein>
    <submittedName>
        <fullName evidence="3">Pectate lyase</fullName>
    </submittedName>
</protein>
<dbReference type="STRING" id="1150600.ADIARSV_3441"/>
<dbReference type="SUPFAM" id="SSF51126">
    <property type="entry name" value="Pectin lyase-like"/>
    <property type="match status" value="1"/>
</dbReference>
<dbReference type="PATRIC" id="fig|1150600.3.peg.3409"/>
<gene>
    <name evidence="3" type="ORF">ADIARSV_3441</name>
</gene>
<proteinExistence type="predicted"/>
<keyword evidence="3" id="KW-0456">Lyase</keyword>
<sequence>MASAPYPDIPEVVHKATNAMMEAARVQSDIAWLKAVPIIEKEAKEGKPYVPFAGRPTDLLQSEIVAFFPDAEGGGTYSFGGRGETYVGRRDDAMGGNPIGNIMIDHVSASWGLDENMSMYHHMYKDSTVKAEIKLGTVNITIQNSICYEALDTLEPCVRKYTGWRKLCLHT</sequence>
<dbReference type="Proteomes" id="UP000014174">
    <property type="component" value="Unassembled WGS sequence"/>
</dbReference>
<reference evidence="3 4" key="1">
    <citation type="journal article" date="2013" name="Genome Announc.">
        <title>Draft Genome Sequence of Arcticibacter svalbardensis Strain MN12-7T, a Member of the Family Sphingobacteriaceae Isolated from an Arctic Soil Sample.</title>
        <authorList>
            <person name="Shivaji S."/>
            <person name="Ara S."/>
            <person name="Prasad S."/>
            <person name="Manasa B.P."/>
            <person name="Begum Z."/>
            <person name="Singh A."/>
            <person name="Kumar Pinnaka A."/>
        </authorList>
    </citation>
    <scope>NUCLEOTIDE SEQUENCE [LARGE SCALE GENOMIC DNA]</scope>
    <source>
        <strain evidence="3 4">MN12-7</strain>
    </source>
</reference>
<evidence type="ECO:0000256" key="2">
    <source>
        <dbReference type="ARBA" id="ARBA00023180"/>
    </source>
</evidence>
<dbReference type="eggNOG" id="COG3866">
    <property type="taxonomic scope" value="Bacteria"/>
</dbReference>
<dbReference type="Gene3D" id="2.160.20.10">
    <property type="entry name" value="Single-stranded right-handed beta-helix, Pectin lyase-like"/>
    <property type="match status" value="1"/>
</dbReference>
<evidence type="ECO:0000313" key="3">
    <source>
        <dbReference type="EMBL" id="EOR93362.1"/>
    </source>
</evidence>
<name>R9GNE0_9SPHI</name>
<dbReference type="InterPro" id="IPR011050">
    <property type="entry name" value="Pectin_lyase_fold/virulence"/>
</dbReference>
<keyword evidence="2" id="KW-0325">Glycoprotein</keyword>
<dbReference type="InterPro" id="IPR052063">
    <property type="entry name" value="Polysaccharide_Lyase_1"/>
</dbReference>
<keyword evidence="4" id="KW-1185">Reference proteome</keyword>
<evidence type="ECO:0000313" key="4">
    <source>
        <dbReference type="Proteomes" id="UP000014174"/>
    </source>
</evidence>
<dbReference type="GO" id="GO:0016829">
    <property type="term" value="F:lyase activity"/>
    <property type="evidence" value="ECO:0007669"/>
    <property type="project" value="UniProtKB-KW"/>
</dbReference>
<accession>R9GNE0</accession>